<protein>
    <submittedName>
        <fullName evidence="3">DUF4430 domain-containing protein</fullName>
    </submittedName>
</protein>
<feature type="chain" id="PRO_5039293981" evidence="1">
    <location>
        <begin position="27"/>
        <end position="135"/>
    </location>
</feature>
<dbReference type="PROSITE" id="PS51257">
    <property type="entry name" value="PROKAR_LIPOPROTEIN"/>
    <property type="match status" value="1"/>
</dbReference>
<reference evidence="3" key="2">
    <citation type="submission" date="2021-04" db="EMBL/GenBank/DDBJ databases">
        <authorList>
            <person name="Gilroy R."/>
        </authorList>
    </citation>
    <scope>NUCLEOTIDE SEQUENCE</scope>
    <source>
        <strain evidence="3">F6-686</strain>
    </source>
</reference>
<dbReference type="EMBL" id="JAHLFT010000027">
    <property type="protein sequence ID" value="MBU3827947.1"/>
    <property type="molecule type" value="Genomic_DNA"/>
</dbReference>
<evidence type="ECO:0000313" key="3">
    <source>
        <dbReference type="EMBL" id="MBU3827947.1"/>
    </source>
</evidence>
<reference evidence="3" key="1">
    <citation type="journal article" date="2021" name="PeerJ">
        <title>Extensive microbial diversity within the chicken gut microbiome revealed by metagenomics and culture.</title>
        <authorList>
            <person name="Gilroy R."/>
            <person name="Ravi A."/>
            <person name="Getino M."/>
            <person name="Pursley I."/>
            <person name="Horton D.L."/>
            <person name="Alikhan N.F."/>
            <person name="Baker D."/>
            <person name="Gharbi K."/>
            <person name="Hall N."/>
            <person name="Watson M."/>
            <person name="Adriaenssens E.M."/>
            <person name="Foster-Nyarko E."/>
            <person name="Jarju S."/>
            <person name="Secka A."/>
            <person name="Antonio M."/>
            <person name="Oren A."/>
            <person name="Chaudhuri R.R."/>
            <person name="La Ragione R."/>
            <person name="Hildebrand F."/>
            <person name="Pallen M.J."/>
        </authorList>
    </citation>
    <scope>NUCLEOTIDE SEQUENCE</scope>
    <source>
        <strain evidence="3">F6-686</strain>
    </source>
</reference>
<evidence type="ECO:0000256" key="1">
    <source>
        <dbReference type="SAM" id="SignalP"/>
    </source>
</evidence>
<evidence type="ECO:0000313" key="4">
    <source>
        <dbReference type="Proteomes" id="UP000823844"/>
    </source>
</evidence>
<accession>A0A9E2KR35</accession>
<sequence length="135" mass="15157">MKTINKKIATILTTTAIFSFTLTGCASHSATSNKQTTANKQITVSYTLKEGKKTLDFKKIKLPKKNPKVMNGLQKGWKVKQTKGFITSIDGKSQNPKKKIYWTYTINGKWAKKGAAEQNVKNNDKVKFTLDKVKN</sequence>
<dbReference type="InterPro" id="IPR027954">
    <property type="entry name" value="Transcobalamin-like_C"/>
</dbReference>
<dbReference type="Gene3D" id="2.170.130.30">
    <property type="match status" value="1"/>
</dbReference>
<dbReference type="Pfam" id="PF14478">
    <property type="entry name" value="DUF4430"/>
    <property type="match status" value="1"/>
</dbReference>
<dbReference type="Proteomes" id="UP000823844">
    <property type="component" value="Unassembled WGS sequence"/>
</dbReference>
<name>A0A9E2KR35_9LACO</name>
<feature type="signal peptide" evidence="1">
    <location>
        <begin position="1"/>
        <end position="26"/>
    </location>
</feature>
<dbReference type="AlphaFoldDB" id="A0A9E2KR35"/>
<evidence type="ECO:0000259" key="2">
    <source>
        <dbReference type="Pfam" id="PF14478"/>
    </source>
</evidence>
<keyword evidence="1" id="KW-0732">Signal</keyword>
<gene>
    <name evidence="3" type="ORF">H9806_02150</name>
</gene>
<proteinExistence type="predicted"/>
<feature type="domain" description="Transcobalamin-like C-terminal" evidence="2">
    <location>
        <begin position="68"/>
        <end position="131"/>
    </location>
</feature>
<comment type="caution">
    <text evidence="3">The sequence shown here is derived from an EMBL/GenBank/DDBJ whole genome shotgun (WGS) entry which is preliminary data.</text>
</comment>
<organism evidence="3 4">
    <name type="scientific">Candidatus Lactobacillus pullistercoris</name>
    <dbReference type="NCBI Taxonomy" id="2838636"/>
    <lineage>
        <taxon>Bacteria</taxon>
        <taxon>Bacillati</taxon>
        <taxon>Bacillota</taxon>
        <taxon>Bacilli</taxon>
        <taxon>Lactobacillales</taxon>
        <taxon>Lactobacillaceae</taxon>
        <taxon>Lactobacillus</taxon>
    </lineage>
</organism>